<feature type="compositionally biased region" description="Basic and acidic residues" evidence="1">
    <location>
        <begin position="92"/>
        <end position="102"/>
    </location>
</feature>
<organism evidence="2 3">
    <name type="scientific">Bombyx mori</name>
    <name type="common">Silk moth</name>
    <dbReference type="NCBI Taxonomy" id="7091"/>
    <lineage>
        <taxon>Eukaryota</taxon>
        <taxon>Metazoa</taxon>
        <taxon>Ecdysozoa</taxon>
        <taxon>Arthropoda</taxon>
        <taxon>Hexapoda</taxon>
        <taxon>Insecta</taxon>
        <taxon>Pterygota</taxon>
        <taxon>Neoptera</taxon>
        <taxon>Endopterygota</taxon>
        <taxon>Lepidoptera</taxon>
        <taxon>Glossata</taxon>
        <taxon>Ditrysia</taxon>
        <taxon>Bombycoidea</taxon>
        <taxon>Bombycidae</taxon>
        <taxon>Bombycinae</taxon>
        <taxon>Bombyx</taxon>
    </lineage>
</organism>
<proteinExistence type="predicted"/>
<reference evidence="2" key="2">
    <citation type="submission" date="2022-06" db="UniProtKB">
        <authorList>
            <consortium name="EnsemblMetazoa"/>
        </authorList>
    </citation>
    <scope>IDENTIFICATION</scope>
    <source>
        <strain evidence="2">p50T (Dazao)</strain>
    </source>
</reference>
<feature type="compositionally biased region" description="Basic and acidic residues" evidence="1">
    <location>
        <begin position="450"/>
        <end position="471"/>
    </location>
</feature>
<evidence type="ECO:0000256" key="1">
    <source>
        <dbReference type="SAM" id="MobiDB-lite"/>
    </source>
</evidence>
<feature type="compositionally biased region" description="Polar residues" evidence="1">
    <location>
        <begin position="157"/>
        <end position="166"/>
    </location>
</feature>
<feature type="region of interest" description="Disordered" evidence="1">
    <location>
        <begin position="157"/>
        <end position="191"/>
    </location>
</feature>
<accession>A0A8R2G9F7</accession>
<evidence type="ECO:0000313" key="3">
    <source>
        <dbReference type="Proteomes" id="UP000005204"/>
    </source>
</evidence>
<dbReference type="EnsemblMetazoa" id="XM_012688671.3">
    <property type="protein sequence ID" value="XP_012544125.1"/>
    <property type="gene ID" value="LOC105841339"/>
</dbReference>
<dbReference type="Proteomes" id="UP000005204">
    <property type="component" value="Unassembled WGS sequence"/>
</dbReference>
<feature type="region of interest" description="Disordered" evidence="1">
    <location>
        <begin position="218"/>
        <end position="242"/>
    </location>
</feature>
<feature type="compositionally biased region" description="Low complexity" evidence="1">
    <location>
        <begin position="476"/>
        <end position="487"/>
    </location>
</feature>
<dbReference type="RefSeq" id="XP_012544125.1">
    <property type="nucleotide sequence ID" value="XM_012688671.4"/>
</dbReference>
<name>A0A8R2G9F7_BOMMO</name>
<evidence type="ECO:0000313" key="2">
    <source>
        <dbReference type="EnsemblMetazoa" id="XP_012544125.1"/>
    </source>
</evidence>
<reference evidence="3" key="1">
    <citation type="journal article" date="2008" name="Insect Biochem. Mol. Biol.">
        <title>The genome of a lepidopteran model insect, the silkworm Bombyx mori.</title>
        <authorList>
            <consortium name="International Silkworm Genome Consortium"/>
        </authorList>
    </citation>
    <scope>NUCLEOTIDE SEQUENCE [LARGE SCALE GENOMIC DNA]</scope>
    <source>
        <strain evidence="3">p50T</strain>
    </source>
</reference>
<dbReference type="GeneID" id="105841339"/>
<dbReference type="AlphaFoldDB" id="A0A8R2G9F7"/>
<keyword evidence="3" id="KW-1185">Reference proteome</keyword>
<dbReference type="KEGG" id="bmor:105841339"/>
<protein>
    <submittedName>
        <fullName evidence="2">Uncharacterized protein</fullName>
    </submittedName>
</protein>
<feature type="region of interest" description="Disordered" evidence="1">
    <location>
        <begin position="1"/>
        <end position="113"/>
    </location>
</feature>
<dbReference type="OrthoDB" id="7463268at2759"/>
<sequence>MQLSNRSPEDVEPDVPRSRPGSRRNSASSRRSSIRDVKPPTPAPHSLSSTPKHGARTHPLDFTLTGKQITRRSDRANSLPGSYLCRPANEPARPKRIFESQKTRPVVTKRHETSVEDDMSLDYSQISDCEDPSLKYGRFRALATSTPRPRLCQNTRSVSLQNQMHVQRTERKNRLVESKKSQVSTTSRGRDLSCDNTLTSSYYSRCEAELGYSSVSPEYSGLSSADHSPGAGAPTDTSPRTQDLQLSSCCVSTWQDSSETDDTKVEECRDRSGEWESFWAKYNGSMSRVSLQEYYDQCPTPYRTGTLDPADLDTSPEFHVRSPSKVKELNNIIRSEGLHLTPRETQSMIKCAHVLSNVLTNAIERHSRQSSQSELRNEIKIDSECEIKKKSLKLDLRETVAPSRANEDGWSVTAATQTDISLPNTKSAPRIFENILRQLSKTTIADSAATDKKSTEKVDVATAEREVGKTDEEVEVNVSGNNSNGLV</sequence>
<feature type="region of interest" description="Disordered" evidence="1">
    <location>
        <begin position="450"/>
        <end position="487"/>
    </location>
</feature>
<feature type="compositionally biased region" description="Basic and acidic residues" evidence="1">
    <location>
        <begin position="167"/>
        <end position="180"/>
    </location>
</feature>